<reference evidence="1" key="2">
    <citation type="journal article" date="2015" name="Fish Shellfish Immunol.">
        <title>Early steps in the European eel (Anguilla anguilla)-Vibrio vulnificus interaction in the gills: Role of the RtxA13 toxin.</title>
        <authorList>
            <person name="Callol A."/>
            <person name="Pajuelo D."/>
            <person name="Ebbesson L."/>
            <person name="Teles M."/>
            <person name="MacKenzie S."/>
            <person name="Amaro C."/>
        </authorList>
    </citation>
    <scope>NUCLEOTIDE SEQUENCE</scope>
</reference>
<dbReference type="AlphaFoldDB" id="A0A0E9SYQ2"/>
<accession>A0A0E9SYQ2</accession>
<name>A0A0E9SYQ2_ANGAN</name>
<proteinExistence type="predicted"/>
<reference evidence="1" key="1">
    <citation type="submission" date="2014-11" db="EMBL/GenBank/DDBJ databases">
        <authorList>
            <person name="Amaro Gonzalez C."/>
        </authorList>
    </citation>
    <scope>NUCLEOTIDE SEQUENCE</scope>
</reference>
<evidence type="ECO:0000313" key="1">
    <source>
        <dbReference type="EMBL" id="JAH46479.1"/>
    </source>
</evidence>
<protein>
    <submittedName>
        <fullName evidence="1">Uncharacterized protein</fullName>
    </submittedName>
</protein>
<organism evidence="1">
    <name type="scientific">Anguilla anguilla</name>
    <name type="common">European freshwater eel</name>
    <name type="synonym">Muraena anguilla</name>
    <dbReference type="NCBI Taxonomy" id="7936"/>
    <lineage>
        <taxon>Eukaryota</taxon>
        <taxon>Metazoa</taxon>
        <taxon>Chordata</taxon>
        <taxon>Craniata</taxon>
        <taxon>Vertebrata</taxon>
        <taxon>Euteleostomi</taxon>
        <taxon>Actinopterygii</taxon>
        <taxon>Neopterygii</taxon>
        <taxon>Teleostei</taxon>
        <taxon>Anguilliformes</taxon>
        <taxon>Anguillidae</taxon>
        <taxon>Anguilla</taxon>
    </lineage>
</organism>
<dbReference type="EMBL" id="GBXM01062098">
    <property type="protein sequence ID" value="JAH46479.1"/>
    <property type="molecule type" value="Transcribed_RNA"/>
</dbReference>
<sequence length="46" mass="5432">MGIAYNYSLLYNQYVQFQSTLSTMKNELSDSMKINLWDTLLPVFYS</sequence>